<comment type="caution">
    <text evidence="1">The sequence shown here is derived from an EMBL/GenBank/DDBJ whole genome shotgun (WGS) entry which is preliminary data.</text>
</comment>
<protein>
    <submittedName>
        <fullName evidence="1">Uncharacterized protein</fullName>
    </submittedName>
</protein>
<sequence>TDQLYTATNASFRRMKLPWTSFRIPKSCSIMDLTQGADPLSWFGKTGLKNDSPTSGPNLTYNIKDPCWDPNKTADPSVGGSTPSGNMDLINSSPQVFGYLHLDKKQKVSSLYAGMQGDSHTFWFGQFRCYKENKT</sequence>
<organism evidence="1 2">
    <name type="scientific">Zosterops borbonicus</name>
    <dbReference type="NCBI Taxonomy" id="364589"/>
    <lineage>
        <taxon>Eukaryota</taxon>
        <taxon>Metazoa</taxon>
        <taxon>Chordata</taxon>
        <taxon>Craniata</taxon>
        <taxon>Vertebrata</taxon>
        <taxon>Euteleostomi</taxon>
        <taxon>Archelosauria</taxon>
        <taxon>Archosauria</taxon>
        <taxon>Dinosauria</taxon>
        <taxon>Saurischia</taxon>
        <taxon>Theropoda</taxon>
        <taxon>Coelurosauria</taxon>
        <taxon>Aves</taxon>
        <taxon>Neognathae</taxon>
        <taxon>Neoaves</taxon>
        <taxon>Telluraves</taxon>
        <taxon>Australaves</taxon>
        <taxon>Passeriformes</taxon>
        <taxon>Sylvioidea</taxon>
        <taxon>Zosteropidae</taxon>
        <taxon>Zosterops</taxon>
    </lineage>
</organism>
<keyword evidence="2" id="KW-1185">Reference proteome</keyword>
<dbReference type="Proteomes" id="UP000796761">
    <property type="component" value="Unassembled WGS sequence"/>
</dbReference>
<dbReference type="AlphaFoldDB" id="A0A8K1DBV3"/>
<proteinExistence type="predicted"/>
<accession>A0A8K1DBV3</accession>
<gene>
    <name evidence="1" type="ORF">HGM15179_018651</name>
</gene>
<reference evidence="1" key="1">
    <citation type="submission" date="2019-04" db="EMBL/GenBank/DDBJ databases">
        <title>Genome assembly of Zosterops borbonicus 15179.</title>
        <authorList>
            <person name="Leroy T."/>
            <person name="Anselmetti Y."/>
            <person name="Tilak M.-K."/>
            <person name="Nabholz B."/>
        </authorList>
    </citation>
    <scope>NUCLEOTIDE SEQUENCE</scope>
    <source>
        <strain evidence="1">HGM_15179</strain>
        <tissue evidence="1">Muscle</tissue>
    </source>
</reference>
<dbReference type="EMBL" id="SWJQ01001348">
    <property type="protein sequence ID" value="TRZ08458.1"/>
    <property type="molecule type" value="Genomic_DNA"/>
</dbReference>
<evidence type="ECO:0000313" key="1">
    <source>
        <dbReference type="EMBL" id="TRZ08458.1"/>
    </source>
</evidence>
<name>A0A8K1DBV3_9PASS</name>
<feature type="non-terminal residue" evidence="1">
    <location>
        <position position="135"/>
    </location>
</feature>
<evidence type="ECO:0000313" key="2">
    <source>
        <dbReference type="Proteomes" id="UP000796761"/>
    </source>
</evidence>